<dbReference type="InterPro" id="IPR000866">
    <property type="entry name" value="AhpC/TSA"/>
</dbReference>
<dbReference type="InterPro" id="IPR036249">
    <property type="entry name" value="Thioredoxin-like_sf"/>
</dbReference>
<organism evidence="2 3">
    <name type="scientific">Dokdonia pacifica</name>
    <dbReference type="NCBI Taxonomy" id="1627892"/>
    <lineage>
        <taxon>Bacteria</taxon>
        <taxon>Pseudomonadati</taxon>
        <taxon>Bacteroidota</taxon>
        <taxon>Flavobacteriia</taxon>
        <taxon>Flavobacteriales</taxon>
        <taxon>Flavobacteriaceae</taxon>
        <taxon>Dokdonia</taxon>
    </lineage>
</organism>
<dbReference type="PANTHER" id="PTHR42852:SF13">
    <property type="entry name" value="PROTEIN DIPZ"/>
    <property type="match status" value="1"/>
</dbReference>
<dbReference type="PROSITE" id="PS51352">
    <property type="entry name" value="THIOREDOXIN_2"/>
    <property type="match status" value="1"/>
</dbReference>
<dbReference type="SUPFAM" id="SSF52833">
    <property type="entry name" value="Thioredoxin-like"/>
    <property type="match status" value="1"/>
</dbReference>
<gene>
    <name evidence="2" type="ORF">SAMN06265376_1011222</name>
</gene>
<dbReference type="CDD" id="cd02966">
    <property type="entry name" value="TlpA_like_family"/>
    <property type="match status" value="1"/>
</dbReference>
<keyword evidence="2" id="KW-0413">Isomerase</keyword>
<name>A0A238WMF6_9FLAO</name>
<protein>
    <submittedName>
        <fullName evidence="2">Thiol-disulfide isomerase or thioredoxin</fullName>
    </submittedName>
</protein>
<dbReference type="Pfam" id="PF00578">
    <property type="entry name" value="AhpC-TSA"/>
    <property type="match status" value="1"/>
</dbReference>
<feature type="domain" description="Thioredoxin" evidence="1">
    <location>
        <begin position="254"/>
        <end position="392"/>
    </location>
</feature>
<dbReference type="PANTHER" id="PTHR42852">
    <property type="entry name" value="THIOL:DISULFIDE INTERCHANGE PROTEIN DSBE"/>
    <property type="match status" value="1"/>
</dbReference>
<sequence>MYLIFLLSTLQITSQELNLEILKKTITTLSNIERVFYTSSFEGNEEGVTYINSEDAIYFDFSNSTRNKTPKYYIKNKESELIFDGESHVQSLVSEKLIATGGSRNPNNPLLLTLHPIKELLPQLITNENVEIKRSNDVFVNEQKNYQFEFVLKNSNIDWERLRINTFDLADVKYTTYILNINTSDYLPSKIIMPNGPSGTMSRTIENVNLNYKVDPNLWTGDLLPNEFTKISFGDYVKQMQEKMMLQVKESTAKNETKKIENWELPNLDNDKLIDFSTFKGNVVLLEFWFKFCGPCVKAVPELNALSEKYKNENFLLYGIEFRENFPKENLQEYTSKIKMSYPTLYKGKELADKYSVQAAPTVMIIDKKGTIIYVASGFDKEKIESIIKDNL</sequence>
<keyword evidence="3" id="KW-1185">Reference proteome</keyword>
<dbReference type="GO" id="GO:0016209">
    <property type="term" value="F:antioxidant activity"/>
    <property type="evidence" value="ECO:0007669"/>
    <property type="project" value="InterPro"/>
</dbReference>
<dbReference type="InterPro" id="IPR013766">
    <property type="entry name" value="Thioredoxin_domain"/>
</dbReference>
<accession>A0A238WMF6</accession>
<dbReference type="InterPro" id="IPR050553">
    <property type="entry name" value="Thioredoxin_ResA/DsbE_sf"/>
</dbReference>
<dbReference type="EMBL" id="FZNY01000001">
    <property type="protein sequence ID" value="SNR47598.1"/>
    <property type="molecule type" value="Genomic_DNA"/>
</dbReference>
<dbReference type="Proteomes" id="UP000198379">
    <property type="component" value="Unassembled WGS sequence"/>
</dbReference>
<evidence type="ECO:0000259" key="1">
    <source>
        <dbReference type="PROSITE" id="PS51352"/>
    </source>
</evidence>
<dbReference type="GO" id="GO:0016853">
    <property type="term" value="F:isomerase activity"/>
    <property type="evidence" value="ECO:0007669"/>
    <property type="project" value="UniProtKB-KW"/>
</dbReference>
<reference evidence="2 3" key="1">
    <citation type="submission" date="2017-06" db="EMBL/GenBank/DDBJ databases">
        <authorList>
            <person name="Kim H.J."/>
            <person name="Triplett B.A."/>
        </authorList>
    </citation>
    <scope>NUCLEOTIDE SEQUENCE [LARGE SCALE GENOMIC DNA]</scope>
    <source>
        <strain evidence="2 3">DSM 25597</strain>
    </source>
</reference>
<dbReference type="AlphaFoldDB" id="A0A238WMF6"/>
<evidence type="ECO:0000313" key="2">
    <source>
        <dbReference type="EMBL" id="SNR47598.1"/>
    </source>
</evidence>
<proteinExistence type="predicted"/>
<evidence type="ECO:0000313" key="3">
    <source>
        <dbReference type="Proteomes" id="UP000198379"/>
    </source>
</evidence>
<dbReference type="GO" id="GO:0016491">
    <property type="term" value="F:oxidoreductase activity"/>
    <property type="evidence" value="ECO:0007669"/>
    <property type="project" value="InterPro"/>
</dbReference>
<dbReference type="Gene3D" id="3.40.30.10">
    <property type="entry name" value="Glutaredoxin"/>
    <property type="match status" value="1"/>
</dbReference>